<evidence type="ECO:0000313" key="1">
    <source>
        <dbReference type="EMBL" id="TNN50282.1"/>
    </source>
</evidence>
<keyword evidence="2" id="KW-1185">Reference proteome</keyword>
<dbReference type="AlphaFoldDB" id="A0A4Z2GCD1"/>
<proteinExistence type="predicted"/>
<protein>
    <submittedName>
        <fullName evidence="1">Uncharacterized protein</fullName>
    </submittedName>
</protein>
<comment type="caution">
    <text evidence="1">The sequence shown here is derived from an EMBL/GenBank/DDBJ whole genome shotgun (WGS) entry which is preliminary data.</text>
</comment>
<organism evidence="1 2">
    <name type="scientific">Liparis tanakae</name>
    <name type="common">Tanaka's snailfish</name>
    <dbReference type="NCBI Taxonomy" id="230148"/>
    <lineage>
        <taxon>Eukaryota</taxon>
        <taxon>Metazoa</taxon>
        <taxon>Chordata</taxon>
        <taxon>Craniata</taxon>
        <taxon>Vertebrata</taxon>
        <taxon>Euteleostomi</taxon>
        <taxon>Actinopterygii</taxon>
        <taxon>Neopterygii</taxon>
        <taxon>Teleostei</taxon>
        <taxon>Neoteleostei</taxon>
        <taxon>Acanthomorphata</taxon>
        <taxon>Eupercaria</taxon>
        <taxon>Perciformes</taxon>
        <taxon>Cottioidei</taxon>
        <taxon>Cottales</taxon>
        <taxon>Liparidae</taxon>
        <taxon>Liparis</taxon>
    </lineage>
</organism>
<dbReference type="Proteomes" id="UP000314294">
    <property type="component" value="Unassembled WGS sequence"/>
</dbReference>
<accession>A0A4Z2GCD1</accession>
<gene>
    <name evidence="1" type="ORF">EYF80_039507</name>
</gene>
<evidence type="ECO:0000313" key="2">
    <source>
        <dbReference type="Proteomes" id="UP000314294"/>
    </source>
</evidence>
<dbReference type="EMBL" id="SRLO01000624">
    <property type="protein sequence ID" value="TNN50282.1"/>
    <property type="molecule type" value="Genomic_DNA"/>
</dbReference>
<name>A0A4Z2GCD1_9TELE</name>
<reference evidence="1 2" key="1">
    <citation type="submission" date="2019-03" db="EMBL/GenBank/DDBJ databases">
        <title>First draft genome of Liparis tanakae, snailfish: a comprehensive survey of snailfish specific genes.</title>
        <authorList>
            <person name="Kim W."/>
            <person name="Song I."/>
            <person name="Jeong J.-H."/>
            <person name="Kim D."/>
            <person name="Kim S."/>
            <person name="Ryu S."/>
            <person name="Song J.Y."/>
            <person name="Lee S.K."/>
        </authorList>
    </citation>
    <scope>NUCLEOTIDE SEQUENCE [LARGE SCALE GENOMIC DNA]</scope>
    <source>
        <tissue evidence="1">Muscle</tissue>
    </source>
</reference>
<sequence>MTGRTHSRLQPGDLIPGLAELLQHLMQLVLHALAVKLLILKVLGGEDWHRAETVASWFFRLPVSCDKLWNNASLCSASFRRCSSWACSDTTT</sequence>